<feature type="region of interest" description="Disordered" evidence="3">
    <location>
        <begin position="1"/>
        <end position="53"/>
    </location>
</feature>
<dbReference type="CDD" id="cd18103">
    <property type="entry name" value="SpoU-like_RlmB"/>
    <property type="match status" value="1"/>
</dbReference>
<evidence type="ECO:0000313" key="6">
    <source>
        <dbReference type="Proteomes" id="UP000004310"/>
    </source>
</evidence>
<dbReference type="STRING" id="217511.GCA_001463845_01750"/>
<dbReference type="InterPro" id="IPR013123">
    <property type="entry name" value="SpoU_subst-bd"/>
</dbReference>
<name>Q0G7J7_9HYPH</name>
<dbReference type="GO" id="GO:0006396">
    <property type="term" value="P:RNA processing"/>
    <property type="evidence" value="ECO:0007669"/>
    <property type="project" value="InterPro"/>
</dbReference>
<keyword evidence="6" id="KW-1185">Reference proteome</keyword>
<dbReference type="HOGENOM" id="CLU_021322_0_2_5"/>
<dbReference type="InterPro" id="IPR001537">
    <property type="entry name" value="SpoU_MeTrfase"/>
</dbReference>
<evidence type="ECO:0000256" key="3">
    <source>
        <dbReference type="SAM" id="MobiDB-lite"/>
    </source>
</evidence>
<dbReference type="GO" id="GO:0008173">
    <property type="term" value="F:RNA methyltransferase activity"/>
    <property type="evidence" value="ECO:0007669"/>
    <property type="project" value="InterPro"/>
</dbReference>
<evidence type="ECO:0000313" key="5">
    <source>
        <dbReference type="EMBL" id="EAU42367.1"/>
    </source>
</evidence>
<dbReference type="InterPro" id="IPR029028">
    <property type="entry name" value="Alpha/beta_knot_MTases"/>
</dbReference>
<dbReference type="GO" id="GO:0003723">
    <property type="term" value="F:RNA binding"/>
    <property type="evidence" value="ECO:0007669"/>
    <property type="project" value="InterPro"/>
</dbReference>
<gene>
    <name evidence="5" type="ORF">FP2506_05996</name>
</gene>
<dbReference type="Pfam" id="PF08032">
    <property type="entry name" value="SpoU_sub_bind"/>
    <property type="match status" value="1"/>
</dbReference>
<evidence type="ECO:0000259" key="4">
    <source>
        <dbReference type="SMART" id="SM00967"/>
    </source>
</evidence>
<sequence>MVGHRLSVNGHARQNRTDFRCASRPRELSPATRSDKAGPMTSDQPSHTPRDTHYANLRRAHRDRKRELKPNAPEPLLLYGLHTVAAALQNPDRIRHRLLITRNARARLELDDAEIDCPIEQVEPKDLDRLLGGEAVHQGACLETEPLEPLRLDALGDATLLLVLDQVTDPHNVGAILRSATAFAADGLITTSRHSPRESGVLAKAASGALEHVRQIEVRNLAETLERLSKLGFRTIGLDSEGESDFEQAIEGEKIAVVLGAEGKGLRQKTRATCDVLARLEMPGAIHSLNVSNAAAVALYAIRRRLPGGG</sequence>
<dbReference type="Gene3D" id="3.30.1330.30">
    <property type="match status" value="1"/>
</dbReference>
<dbReference type="GO" id="GO:0032259">
    <property type="term" value="P:methylation"/>
    <property type="evidence" value="ECO:0007669"/>
    <property type="project" value="UniProtKB-KW"/>
</dbReference>
<dbReference type="Proteomes" id="UP000004310">
    <property type="component" value="Unassembled WGS sequence"/>
</dbReference>
<comment type="caution">
    <text evidence="5">The sequence shown here is derived from an EMBL/GenBank/DDBJ whole genome shotgun (WGS) entry which is preliminary data.</text>
</comment>
<protein>
    <submittedName>
        <fullName evidence="5">Putative trna/rrna methyltransferase protein</fullName>
    </submittedName>
</protein>
<accession>Q0G7J7</accession>
<proteinExistence type="predicted"/>
<feature type="compositionally biased region" description="Basic and acidic residues" evidence="3">
    <location>
        <begin position="15"/>
        <end position="27"/>
    </location>
</feature>
<keyword evidence="1 5" id="KW-0489">Methyltransferase</keyword>
<dbReference type="InterPro" id="IPR029064">
    <property type="entry name" value="Ribosomal_eL30-like_sf"/>
</dbReference>
<dbReference type="InterPro" id="IPR029026">
    <property type="entry name" value="tRNA_m1G_MTases_N"/>
</dbReference>
<dbReference type="SUPFAM" id="SSF75217">
    <property type="entry name" value="alpha/beta knot"/>
    <property type="match status" value="1"/>
</dbReference>
<keyword evidence="2 5" id="KW-0808">Transferase</keyword>
<dbReference type="AlphaFoldDB" id="Q0G7J7"/>
<feature type="domain" description="RNA 2-O ribose methyltransferase substrate binding" evidence="4">
    <location>
        <begin position="77"/>
        <end position="150"/>
    </location>
</feature>
<dbReference type="EMBL" id="AATP01000001">
    <property type="protein sequence ID" value="EAU42367.1"/>
    <property type="molecule type" value="Genomic_DNA"/>
</dbReference>
<dbReference type="InterPro" id="IPR004441">
    <property type="entry name" value="rRNA_MeTrfase_TrmH"/>
</dbReference>
<reference evidence="5 6" key="1">
    <citation type="journal article" date="2010" name="J. Bacteriol.">
        <title>Genome sequence of Fulvimarina pelagi HTCC2506T, a Mn(II)-oxidizing alphaproteobacterium possessing an aerobic anoxygenic photosynthetic gene cluster and Xanthorhodopsin.</title>
        <authorList>
            <person name="Kang I."/>
            <person name="Oh H.M."/>
            <person name="Lim S.I."/>
            <person name="Ferriera S."/>
            <person name="Giovannoni S.J."/>
            <person name="Cho J.C."/>
        </authorList>
    </citation>
    <scope>NUCLEOTIDE SEQUENCE [LARGE SCALE GENOMIC DNA]</scope>
    <source>
        <strain evidence="5 6">HTCC2506</strain>
    </source>
</reference>
<dbReference type="eggNOG" id="COG0566">
    <property type="taxonomic scope" value="Bacteria"/>
</dbReference>
<dbReference type="Pfam" id="PF00588">
    <property type="entry name" value="SpoU_methylase"/>
    <property type="match status" value="1"/>
</dbReference>
<dbReference type="GO" id="GO:0005829">
    <property type="term" value="C:cytosol"/>
    <property type="evidence" value="ECO:0007669"/>
    <property type="project" value="TreeGrafter"/>
</dbReference>
<dbReference type="Gene3D" id="3.40.1280.10">
    <property type="match status" value="1"/>
</dbReference>
<evidence type="ECO:0000256" key="2">
    <source>
        <dbReference type="ARBA" id="ARBA00022679"/>
    </source>
</evidence>
<dbReference type="NCBIfam" id="TIGR00186">
    <property type="entry name" value="rRNA_methyl_3"/>
    <property type="match status" value="1"/>
</dbReference>
<dbReference type="PANTHER" id="PTHR46429">
    <property type="entry name" value="23S RRNA (GUANOSINE-2'-O-)-METHYLTRANSFERASE RLMB"/>
    <property type="match status" value="1"/>
</dbReference>
<dbReference type="SMART" id="SM00967">
    <property type="entry name" value="SpoU_sub_bind"/>
    <property type="match status" value="1"/>
</dbReference>
<dbReference type="SUPFAM" id="SSF55315">
    <property type="entry name" value="L30e-like"/>
    <property type="match status" value="1"/>
</dbReference>
<dbReference type="PANTHER" id="PTHR46429:SF1">
    <property type="entry name" value="23S RRNA (GUANOSINE-2'-O-)-METHYLTRANSFERASE RLMB"/>
    <property type="match status" value="1"/>
</dbReference>
<organism evidence="5 6">
    <name type="scientific">Fulvimarina pelagi HTCC2506</name>
    <dbReference type="NCBI Taxonomy" id="314231"/>
    <lineage>
        <taxon>Bacteria</taxon>
        <taxon>Pseudomonadati</taxon>
        <taxon>Pseudomonadota</taxon>
        <taxon>Alphaproteobacteria</taxon>
        <taxon>Hyphomicrobiales</taxon>
        <taxon>Aurantimonadaceae</taxon>
        <taxon>Fulvimarina</taxon>
    </lineage>
</organism>
<evidence type="ECO:0000256" key="1">
    <source>
        <dbReference type="ARBA" id="ARBA00022603"/>
    </source>
</evidence>